<evidence type="ECO:0000313" key="1">
    <source>
        <dbReference type="EMBL" id="OOS00776.1"/>
    </source>
</evidence>
<comment type="caution">
    <text evidence="1">The sequence shown here is derived from an EMBL/GenBank/DDBJ whole genome shotgun (WGS) entry which is preliminary data.</text>
</comment>
<dbReference type="Proteomes" id="UP000190867">
    <property type="component" value="Unassembled WGS sequence"/>
</dbReference>
<accession>A0A1T0AVW1</accession>
<evidence type="ECO:0000313" key="2">
    <source>
        <dbReference type="Proteomes" id="UP000190867"/>
    </source>
</evidence>
<proteinExistence type="predicted"/>
<dbReference type="AlphaFoldDB" id="A0A1T0AVW1"/>
<keyword evidence="2" id="KW-1185">Reference proteome</keyword>
<dbReference type="STRING" id="734.B0187_00300"/>
<organism evidence="1 2">
    <name type="scientific">Haemophilus paracuniculus</name>
    <dbReference type="NCBI Taxonomy" id="734"/>
    <lineage>
        <taxon>Bacteria</taxon>
        <taxon>Pseudomonadati</taxon>
        <taxon>Pseudomonadota</taxon>
        <taxon>Gammaproteobacteria</taxon>
        <taxon>Pasteurellales</taxon>
        <taxon>Pasteurellaceae</taxon>
        <taxon>Haemophilus</taxon>
    </lineage>
</organism>
<gene>
    <name evidence="1" type="ORF">B0187_00300</name>
</gene>
<dbReference type="EMBL" id="MUYA01000001">
    <property type="protein sequence ID" value="OOS00776.1"/>
    <property type="molecule type" value="Genomic_DNA"/>
</dbReference>
<protein>
    <submittedName>
        <fullName evidence="1">Uncharacterized protein</fullName>
    </submittedName>
</protein>
<name>A0A1T0AVW1_9PAST</name>
<sequence>MVICSVKNPPSFCVERFRQFQGQFVLFEPACWRVYKLTAEIRNKRNKSKMFGVCFFATFFAQAKKVGQTQAVRFCKVL</sequence>
<reference evidence="1 2" key="1">
    <citation type="submission" date="2017-02" db="EMBL/GenBank/DDBJ databases">
        <title>Draft genome sequence of Haemophilus paracuniculus CCUG 43573 type strain.</title>
        <authorList>
            <person name="Engstrom-Jakobsson H."/>
            <person name="Salva-Serra F."/>
            <person name="Thorell K."/>
            <person name="Gonzales-Siles L."/>
            <person name="Karlsson R."/>
            <person name="Boulund F."/>
            <person name="Engstrand L."/>
            <person name="Kristiansson E."/>
            <person name="Moore E."/>
        </authorList>
    </citation>
    <scope>NUCLEOTIDE SEQUENCE [LARGE SCALE GENOMIC DNA]</scope>
    <source>
        <strain evidence="1 2">CCUG 43573</strain>
    </source>
</reference>